<organism evidence="2 3">
    <name type="scientific">Plasmodium yoelii yoelii</name>
    <dbReference type="NCBI Taxonomy" id="73239"/>
    <lineage>
        <taxon>Eukaryota</taxon>
        <taxon>Sar</taxon>
        <taxon>Alveolata</taxon>
        <taxon>Apicomplexa</taxon>
        <taxon>Aconoidasida</taxon>
        <taxon>Haemosporida</taxon>
        <taxon>Plasmodiidae</taxon>
        <taxon>Plasmodium</taxon>
        <taxon>Plasmodium (Vinckeia)</taxon>
    </lineage>
</organism>
<protein>
    <submittedName>
        <fullName evidence="2">Yir3 protein</fullName>
    </submittedName>
</protein>
<keyword evidence="1" id="KW-0472">Membrane</keyword>
<comment type="caution">
    <text evidence="2">The sequence shown here is derived from an EMBL/GenBank/DDBJ whole genome shotgun (WGS) entry which is preliminary data.</text>
</comment>
<dbReference type="PaxDb" id="73239-Q7REN8"/>
<dbReference type="Proteomes" id="UP000008553">
    <property type="component" value="Unassembled WGS sequence"/>
</dbReference>
<sequence>NPLFKTIIYRVKVFASHIGDNVYKTAWFYSIYKSKINPIIMDADICRNFLLVRNKFPDKLIDENFQFKDDTFNDYCTNKCDTDLEKISAGCLYFLNTFFGSSELFAQYSNNYMNILEYIIIWLSYMLNLIKNEKNDSLDFFYRVYINGSDKYKTPINYVESCSNYKELIDKTNMMNMDIKDISKFYDAFILLCEMYSGFDEHSPNCNKYFEDATKFVEKYKNLNGDSSITGKNSYSQLLCTLSTDYDNFKNKCKNAKCNNITSFPEIKTQTTVKCSVQGSEVTPSSSSIANNLLLVLFIFGAIGIFLGISYKYSLFGFRKRAQKQYLREKIKNIKKRINH</sequence>
<name>Q7REN8_PLAYO</name>
<feature type="non-terminal residue" evidence="2">
    <location>
        <position position="1"/>
    </location>
</feature>
<dbReference type="InterPro" id="IPR006477">
    <property type="entry name" value="Yir_bir_cir"/>
</dbReference>
<accession>Q7REN8</accession>
<proteinExistence type="predicted"/>
<evidence type="ECO:0000313" key="2">
    <source>
        <dbReference type="EMBL" id="EAA16988.1"/>
    </source>
</evidence>
<reference evidence="2 3" key="1">
    <citation type="journal article" date="2002" name="Nature">
        <title>Genome sequence and comparative analysis of the model rodent malaria parasite Plasmodium yoelii yoelii.</title>
        <authorList>
            <person name="Carlton J.M."/>
            <person name="Angiuoli S.V."/>
            <person name="Suh B.B."/>
            <person name="Kooij T.W."/>
            <person name="Pertea M."/>
            <person name="Silva J.C."/>
            <person name="Ermolaeva M.D."/>
            <person name="Allen J.E."/>
            <person name="Selengut J.D."/>
            <person name="Koo H.L."/>
            <person name="Peterson J.D."/>
            <person name="Pop M."/>
            <person name="Kosack D.S."/>
            <person name="Shumway M.F."/>
            <person name="Bidwell S.L."/>
            <person name="Shallom S.J."/>
            <person name="van Aken S.E."/>
            <person name="Riedmuller S.B."/>
            <person name="Feldblyum T.V."/>
            <person name="Cho J.K."/>
            <person name="Quackenbush J."/>
            <person name="Sedegah M."/>
            <person name="Shoaibi A."/>
            <person name="Cummings L.M."/>
            <person name="Florens L."/>
            <person name="Yates J.R."/>
            <person name="Raine J.D."/>
            <person name="Sinden R.E."/>
            <person name="Harris M.A."/>
            <person name="Cunningham D.A."/>
            <person name="Preiser P.R."/>
            <person name="Bergman L.W."/>
            <person name="Vaidya A.B."/>
            <person name="van Lin L.H."/>
            <person name="Janse C.J."/>
            <person name="Waters A.P."/>
            <person name="Smith H.O."/>
            <person name="White O.R."/>
            <person name="Salzberg S.L."/>
            <person name="Venter J.C."/>
            <person name="Fraser C.M."/>
            <person name="Hoffman S.L."/>
            <person name="Gardner M.J."/>
            <person name="Carucci D.J."/>
        </authorList>
    </citation>
    <scope>NUCLEOTIDE SEQUENCE [LARGE SCALE GENOMIC DNA]</scope>
    <source>
        <strain evidence="2 3">17XNL</strain>
    </source>
</reference>
<evidence type="ECO:0000313" key="3">
    <source>
        <dbReference type="Proteomes" id="UP000008553"/>
    </source>
</evidence>
<dbReference type="Pfam" id="PF06022">
    <property type="entry name" value="Cir_Bir_Yir"/>
    <property type="match status" value="1"/>
</dbReference>
<keyword evidence="3" id="KW-1185">Reference proteome</keyword>
<feature type="transmembrane region" description="Helical" evidence="1">
    <location>
        <begin position="293"/>
        <end position="311"/>
    </location>
</feature>
<dbReference type="EMBL" id="AABL01001572">
    <property type="protein sequence ID" value="EAA16988.1"/>
    <property type="molecule type" value="Genomic_DNA"/>
</dbReference>
<evidence type="ECO:0000256" key="1">
    <source>
        <dbReference type="SAM" id="Phobius"/>
    </source>
</evidence>
<keyword evidence="1" id="KW-1133">Transmembrane helix</keyword>
<dbReference type="InParanoid" id="Q7REN8"/>
<keyword evidence="1" id="KW-0812">Transmembrane</keyword>
<dbReference type="AlphaFoldDB" id="Q7REN8"/>
<gene>
    <name evidence="2" type="ORF">PY05026</name>
</gene>
<dbReference type="KEGG" id="pyo:PY17X_1468300"/>
<dbReference type="NCBIfam" id="TIGR01590">
    <property type="entry name" value="yir-bir-cir_Pla"/>
    <property type="match status" value="1"/>
</dbReference>